<geneLocation type="plasmid" evidence="2">
    <name>SAP087A</name>
</geneLocation>
<dbReference type="EMBL" id="GQ900439">
    <property type="protein sequence ID" value="ADA79939.1"/>
    <property type="molecule type" value="Genomic_DNA"/>
</dbReference>
<keyword evidence="1" id="KW-0732">Signal</keyword>
<protein>
    <submittedName>
        <fullName evidence="2">Uncharacterized protein</fullName>
    </submittedName>
</protein>
<reference evidence="2" key="2">
    <citation type="submission" date="2009-12" db="EMBL/GenBank/DDBJ databases">
        <authorList>
            <person name="Summers A.O."/>
            <person name="Shearer J."/>
            <person name="Wireman J."/>
        </authorList>
    </citation>
    <scope>NUCLEOTIDE SEQUENCE</scope>
    <source>
        <strain evidence="2">SK1020</strain>
        <plasmid evidence="2">SAP087A</plasmid>
    </source>
</reference>
<evidence type="ECO:0000256" key="1">
    <source>
        <dbReference type="SAM" id="SignalP"/>
    </source>
</evidence>
<keyword evidence="2" id="KW-0614">Plasmid</keyword>
<name>D2JBG4_STAAU</name>
<feature type="signal peptide" evidence="1">
    <location>
        <begin position="1"/>
        <end position="23"/>
    </location>
</feature>
<accession>D2JBG4</accession>
<dbReference type="RefSeq" id="WP_012816707.1">
    <property type="nucleotide sequence ID" value="NC_013346.1"/>
</dbReference>
<feature type="chain" id="PRO_5038566158" evidence="1">
    <location>
        <begin position="24"/>
        <end position="147"/>
    </location>
</feature>
<sequence>MYKKILTLSILLVMIFTVVPVHNEVEAKPKKGSVVTINKKQYIYQGTVKKYYPAKYCKLVNKYAKNSQSFTNLVAGTSGFATFAKKAGYAGVLASSLYIANLGVQNNTTIYKNAARKGTGVQVSYDLYVPKTGHNYGLTRNTKVVYK</sequence>
<gene>
    <name evidence="2" type="ORF">SAP087A_003</name>
</gene>
<evidence type="ECO:0000313" key="2">
    <source>
        <dbReference type="EMBL" id="ADA79939.1"/>
    </source>
</evidence>
<dbReference type="AlphaFoldDB" id="D2JBG4"/>
<reference evidence="2" key="1">
    <citation type="submission" date="2009-08" db="EMBL/GenBank/DDBJ databases">
        <authorList>
            <person name="Gill J."/>
            <person name="Borman J."/>
            <person name="Shetty J."/>
            <person name="Hostetler J."/>
            <person name="Durkin S."/>
            <person name="Montgomery B."/>
        </authorList>
    </citation>
    <scope>NUCLEOTIDE SEQUENCE</scope>
    <source>
        <strain evidence="2">SK1020</strain>
        <plasmid evidence="2">SAP087A</plasmid>
    </source>
</reference>
<organism evidence="2">
    <name type="scientific">Staphylococcus aureus</name>
    <dbReference type="NCBI Taxonomy" id="1280"/>
    <lineage>
        <taxon>Bacteria</taxon>
        <taxon>Bacillati</taxon>
        <taxon>Bacillota</taxon>
        <taxon>Bacilli</taxon>
        <taxon>Bacillales</taxon>
        <taxon>Staphylococcaceae</taxon>
        <taxon>Staphylococcus</taxon>
    </lineage>
</organism>
<proteinExistence type="predicted"/>